<dbReference type="EMBL" id="JABBJH010000001">
    <property type="protein sequence ID" value="NMK38093.1"/>
    <property type="molecule type" value="Genomic_DNA"/>
</dbReference>
<comment type="caution">
    <text evidence="1">The sequence shown here is derived from an EMBL/GenBank/DDBJ whole genome shotgun (WGS) entry which is preliminary data.</text>
</comment>
<reference evidence="1 2" key="1">
    <citation type="submission" date="2020-04" db="EMBL/GenBank/DDBJ databases">
        <authorList>
            <person name="Hitch T.C.A."/>
            <person name="Wylensek D."/>
            <person name="Clavel T."/>
        </authorList>
    </citation>
    <scope>NUCLEOTIDE SEQUENCE [LARGE SCALE GENOMIC DNA]</scope>
    <source>
        <strain evidence="1 2">WCA-386-APC-2A</strain>
    </source>
</reference>
<protein>
    <submittedName>
        <fullName evidence="1">Uncharacterized protein</fullName>
    </submittedName>
</protein>
<sequence length="70" mass="8139">MEFGKILGNIARAGLDDLRKKQAQMDEGYEESFGFSDEELLRRARSHGYGYRRLGYIKAAEERGLIRRKD</sequence>
<proteinExistence type="predicted"/>
<evidence type="ECO:0000313" key="2">
    <source>
        <dbReference type="Proteomes" id="UP000536773"/>
    </source>
</evidence>
<accession>A0A848EQ01</accession>
<dbReference type="RefSeq" id="WP_169013039.1">
    <property type="nucleotide sequence ID" value="NZ_JABBJH010000001.1"/>
</dbReference>
<gene>
    <name evidence="1" type="ORF">HG933_01580</name>
</gene>
<dbReference type="Proteomes" id="UP000536773">
    <property type="component" value="Unassembled WGS sequence"/>
</dbReference>
<evidence type="ECO:0000313" key="1">
    <source>
        <dbReference type="EMBL" id="NMK38093.1"/>
    </source>
</evidence>
<dbReference type="AlphaFoldDB" id="A0A848EQ01"/>
<organism evidence="1 2">
    <name type="scientific">Megasphaera elsdenii</name>
    <dbReference type="NCBI Taxonomy" id="907"/>
    <lineage>
        <taxon>Bacteria</taxon>
        <taxon>Bacillati</taxon>
        <taxon>Bacillota</taxon>
        <taxon>Negativicutes</taxon>
        <taxon>Veillonellales</taxon>
        <taxon>Veillonellaceae</taxon>
        <taxon>Megasphaera</taxon>
    </lineage>
</organism>
<name>A0A848EQ01_MEGEL</name>